<feature type="region of interest" description="Disordered" evidence="3">
    <location>
        <begin position="486"/>
        <end position="598"/>
    </location>
</feature>
<dbReference type="EMBL" id="LR865375">
    <property type="protein sequence ID" value="CAD2102024.1"/>
    <property type="molecule type" value="Genomic_DNA"/>
</dbReference>
<feature type="signal peptide" evidence="5">
    <location>
        <begin position="1"/>
        <end position="24"/>
    </location>
</feature>
<feature type="chain" id="PRO_5027989229" evidence="5">
    <location>
        <begin position="25"/>
        <end position="664"/>
    </location>
</feature>
<dbReference type="SMART" id="SM00209">
    <property type="entry name" value="TSP1"/>
    <property type="match status" value="1"/>
</dbReference>
<gene>
    <name evidence="7" type="ORF">PVLDE_1305700</name>
</gene>
<sequence length="664" mass="72703">MKLLRNSKYLFVVLLLCLSVFLSGQEIPDEIKYSEEVCNEKIDLHILVDGSGSIGQSNWITYLIPTLTTLINSLNISKDKINITMTLFSTNPQDLVRVNGYGSTDKNDLQYVIEYIKTRYSPHGTTNLTAALTNIDNLVQSKTVRSDAIQLVIILTDGIPNNLKKAAEAVDELKRKDVKVAIIGVGTGVNHKYNRILVGCARLGRCPYYSSGNWNKAQAMIKPFLSKVCQEVERTALCGKWEEWSECSTTCGNGTKTRRRNKLHPNCVGEMTASCNVRDCPLKPVAPPVPPKPVVPPFPKRPVAPPTPQKPVAPPVSPIRVPEIPVEPVEPIEPAEPIEPENPILPIEPIIPADPENPVEPLLPEKIEDPFIVPDEPTDTIVIPEIIPEEPRDPLVIPDIAPEIPSDPLVIPNIAPEIPSDPLVIPNIAPEIPNDPLVIPNIAPEIPSDPLVIPNIAPEEPSDPLVIPSIIPEEPIEAIIAPDVDPNIPIIPEENNEIPGNLPENPADSPVEYPKPNEGGDNPNNTTNPNRNIPNQDITPGDNDPYRGQGERTPKPHRSNDGYVYDDYINDNEPLEPETINNNEENKNKNKSKPRSNNGYKIAGGIIGGLAIIGCAGVAYNFIASSGAAGLTGEPTPFEDVVPDDEKETIENEQFKLPEDNDWN</sequence>
<dbReference type="AlphaFoldDB" id="A0A6V7SR65"/>
<dbReference type="VEuPathDB" id="PlasmoDB:PVLDE_1305700"/>
<dbReference type="SUPFAM" id="SSF82895">
    <property type="entry name" value="TSP-1 type 1 repeat"/>
    <property type="match status" value="1"/>
</dbReference>
<dbReference type="SUPFAM" id="SSF53300">
    <property type="entry name" value="vWA-like"/>
    <property type="match status" value="1"/>
</dbReference>
<dbReference type="Pfam" id="PF00092">
    <property type="entry name" value="VWA"/>
    <property type="match status" value="1"/>
</dbReference>
<dbReference type="InterPro" id="IPR002035">
    <property type="entry name" value="VWF_A"/>
</dbReference>
<dbReference type="InterPro" id="IPR036465">
    <property type="entry name" value="vWFA_dom_sf"/>
</dbReference>
<keyword evidence="5" id="KW-0732">Signal</keyword>
<evidence type="ECO:0000256" key="3">
    <source>
        <dbReference type="SAM" id="MobiDB-lite"/>
    </source>
</evidence>
<evidence type="ECO:0000256" key="1">
    <source>
        <dbReference type="ARBA" id="ARBA00004236"/>
    </source>
</evidence>
<feature type="compositionally biased region" description="Low complexity" evidence="3">
    <location>
        <begin position="486"/>
        <end position="506"/>
    </location>
</feature>
<evidence type="ECO:0000256" key="2">
    <source>
        <dbReference type="ARBA" id="ARBA00022475"/>
    </source>
</evidence>
<feature type="transmembrane region" description="Helical" evidence="4">
    <location>
        <begin position="602"/>
        <end position="623"/>
    </location>
</feature>
<feature type="region of interest" description="Disordered" evidence="3">
    <location>
        <begin position="644"/>
        <end position="664"/>
    </location>
</feature>
<keyword evidence="2" id="KW-1003">Cell membrane</keyword>
<evidence type="ECO:0000256" key="5">
    <source>
        <dbReference type="SAM" id="SignalP"/>
    </source>
</evidence>
<organism evidence="7 8">
    <name type="scientific">Plasmodium vinckei lentum</name>
    <dbReference type="NCBI Taxonomy" id="138297"/>
    <lineage>
        <taxon>Eukaryota</taxon>
        <taxon>Sar</taxon>
        <taxon>Alveolata</taxon>
        <taxon>Apicomplexa</taxon>
        <taxon>Aconoidasida</taxon>
        <taxon>Haemosporida</taxon>
        <taxon>Plasmodiidae</taxon>
        <taxon>Plasmodium</taxon>
        <taxon>Plasmodium (Vinckeia)</taxon>
    </lineage>
</organism>
<evidence type="ECO:0000256" key="4">
    <source>
        <dbReference type="SAM" id="Phobius"/>
    </source>
</evidence>
<keyword evidence="4" id="KW-0472">Membrane</keyword>
<dbReference type="PROSITE" id="PS50234">
    <property type="entry name" value="VWFA"/>
    <property type="match status" value="1"/>
</dbReference>
<dbReference type="Gene3D" id="3.40.50.410">
    <property type="entry name" value="von Willebrand factor, type A domain"/>
    <property type="match status" value="1"/>
</dbReference>
<dbReference type="InterPro" id="IPR036383">
    <property type="entry name" value="TSP1_rpt_sf"/>
</dbReference>
<name>A0A6V7SR65_PLAVN</name>
<dbReference type="SMART" id="SM00327">
    <property type="entry name" value="VWA"/>
    <property type="match status" value="1"/>
</dbReference>
<dbReference type="Proteomes" id="UP000515308">
    <property type="component" value="Chromosome PVLDE_13"/>
</dbReference>
<dbReference type="Pfam" id="PF00090">
    <property type="entry name" value="TSP_1"/>
    <property type="match status" value="1"/>
</dbReference>
<evidence type="ECO:0000313" key="8">
    <source>
        <dbReference type="Proteomes" id="UP000515308"/>
    </source>
</evidence>
<protein>
    <submittedName>
        <fullName evidence="7">Thrombospondin-related anonymous protein, putative sporozoite surface protein 2, putative</fullName>
    </submittedName>
</protein>
<reference evidence="7 8" key="1">
    <citation type="submission" date="2020-08" db="EMBL/GenBank/DDBJ databases">
        <authorList>
            <person name="Ramaprasad A."/>
        </authorList>
    </citation>
    <scope>NUCLEOTIDE SEQUENCE [LARGE SCALE GENOMIC DNA]</scope>
</reference>
<comment type="subcellular location">
    <subcellularLocation>
        <location evidence="1">Cell membrane</location>
    </subcellularLocation>
</comment>
<keyword evidence="4" id="KW-1133">Transmembrane helix</keyword>
<dbReference type="PROSITE" id="PS50092">
    <property type="entry name" value="TSP1"/>
    <property type="match status" value="1"/>
</dbReference>
<feature type="domain" description="VWFA" evidence="6">
    <location>
        <begin position="43"/>
        <end position="228"/>
    </location>
</feature>
<dbReference type="Gene3D" id="2.20.100.10">
    <property type="entry name" value="Thrombospondin type-1 (TSP1) repeat"/>
    <property type="match status" value="1"/>
</dbReference>
<dbReference type="PANTHER" id="PTHR24020">
    <property type="entry name" value="COLLAGEN ALPHA"/>
    <property type="match status" value="1"/>
</dbReference>
<accession>A0A6V7SR65</accession>
<keyword evidence="4" id="KW-0812">Transmembrane</keyword>
<feature type="compositionally biased region" description="Basic and acidic residues" evidence="3">
    <location>
        <begin position="649"/>
        <end position="664"/>
    </location>
</feature>
<evidence type="ECO:0000313" key="7">
    <source>
        <dbReference type="EMBL" id="CAD2102024.1"/>
    </source>
</evidence>
<proteinExistence type="predicted"/>
<dbReference type="InterPro" id="IPR000884">
    <property type="entry name" value="TSP1_rpt"/>
</dbReference>
<dbReference type="InterPro" id="IPR050525">
    <property type="entry name" value="ECM_Assembly_Org"/>
</dbReference>
<dbReference type="GO" id="GO:0005886">
    <property type="term" value="C:plasma membrane"/>
    <property type="evidence" value="ECO:0007669"/>
    <property type="project" value="UniProtKB-SubCell"/>
</dbReference>
<feature type="compositionally biased region" description="Basic and acidic residues" evidence="3">
    <location>
        <begin position="549"/>
        <end position="560"/>
    </location>
</feature>
<feature type="compositionally biased region" description="Low complexity" evidence="3">
    <location>
        <begin position="516"/>
        <end position="535"/>
    </location>
</feature>
<evidence type="ECO:0000259" key="6">
    <source>
        <dbReference type="PROSITE" id="PS50234"/>
    </source>
</evidence>